<dbReference type="Gene3D" id="3.40.50.720">
    <property type="entry name" value="NAD(P)-binding Rossmann-like Domain"/>
    <property type="match status" value="1"/>
</dbReference>
<dbReference type="Gene3D" id="3.30.360.10">
    <property type="entry name" value="Dihydrodipicolinate Reductase, domain 2"/>
    <property type="match status" value="1"/>
</dbReference>
<evidence type="ECO:0000313" key="6">
    <source>
        <dbReference type="Proteomes" id="UP000665026"/>
    </source>
</evidence>
<name>A0A975ESD0_9RHOB</name>
<dbReference type="NCBIfam" id="TIGR04380">
    <property type="entry name" value="myo_inos_iolG"/>
    <property type="match status" value="1"/>
</dbReference>
<dbReference type="GO" id="GO:0000166">
    <property type="term" value="F:nucleotide binding"/>
    <property type="evidence" value="ECO:0007669"/>
    <property type="project" value="InterPro"/>
</dbReference>
<feature type="domain" description="Gfo/Idh/MocA-like oxidoreductase N-terminal" evidence="3">
    <location>
        <begin position="2"/>
        <end position="116"/>
    </location>
</feature>
<dbReference type="PANTHER" id="PTHR42840">
    <property type="entry name" value="NAD(P)-BINDING ROSSMANN-FOLD SUPERFAMILY PROTEIN-RELATED"/>
    <property type="match status" value="1"/>
</dbReference>
<keyword evidence="2 5" id="KW-0560">Oxidoreductase</keyword>
<evidence type="ECO:0000259" key="4">
    <source>
        <dbReference type="Pfam" id="PF02894"/>
    </source>
</evidence>
<sequence length="329" mass="35059">MLNIGLLGCGRIGQVHTKSVAHIEGVRVSAVADTFAAPAEALAAQTGAQVLESMALIESVDVDAVVIGTPTDTHYDLIHAAAANGKAIFCEKPVDMSADRIRECMTAVDKAGVPFLTAFNRRFDPNFANVQSRIANGEIGDVEIVTILSRDPSPPPVSYIKSSGGLFRDMMIHDLDMARFLLGEEPVSVYAVGASLVDPEIGEAGDVDTAAVTLTTASGKICQISNSRRASYGYDQRIEVHGSAGMLRAENMLENTVQVATSDGFRAAPAQHFFLERYAEAYRREMAHFVDAVTQGTPISPTIEDGLRAQVLADAAAESLHTRQPVALS</sequence>
<accession>A0A975ESD0</accession>
<dbReference type="PANTHER" id="PTHR42840:SF3">
    <property type="entry name" value="BINDING ROSSMANN FOLD OXIDOREDUCTASE, PUTATIVE (AFU_ORTHOLOGUE AFUA_2G10240)-RELATED"/>
    <property type="match status" value="1"/>
</dbReference>
<dbReference type="Pfam" id="PF02894">
    <property type="entry name" value="GFO_IDH_MocA_C"/>
    <property type="match status" value="1"/>
</dbReference>
<dbReference type="SUPFAM" id="SSF51735">
    <property type="entry name" value="NAD(P)-binding Rossmann-fold domains"/>
    <property type="match status" value="1"/>
</dbReference>
<feature type="domain" description="Gfo/Idh/MocA-like oxidoreductase C-terminal" evidence="4">
    <location>
        <begin position="132"/>
        <end position="328"/>
    </location>
</feature>
<dbReference type="InterPro" id="IPR030827">
    <property type="entry name" value="Myo_inos_IolG"/>
</dbReference>
<gene>
    <name evidence="5" type="primary">iolG</name>
    <name evidence="5" type="ORF">HZ995_09880</name>
</gene>
<dbReference type="GO" id="GO:0005737">
    <property type="term" value="C:cytoplasm"/>
    <property type="evidence" value="ECO:0007669"/>
    <property type="project" value="TreeGrafter"/>
</dbReference>
<dbReference type="InterPro" id="IPR000683">
    <property type="entry name" value="Gfo/Idh/MocA-like_OxRdtase_N"/>
</dbReference>
<evidence type="ECO:0000313" key="5">
    <source>
        <dbReference type="EMBL" id="QTN37517.1"/>
    </source>
</evidence>
<protein>
    <submittedName>
        <fullName evidence="5">Inositol 2-dehydrogenase</fullName>
        <ecNumber evidence="5">1.1.1.18</ecNumber>
    </submittedName>
</protein>
<comment type="similarity">
    <text evidence="1">Belongs to the Gfo/Idh/MocA family.</text>
</comment>
<dbReference type="RefSeq" id="WP_209358232.1">
    <property type="nucleotide sequence ID" value="NZ_CP060010.1"/>
</dbReference>
<dbReference type="Proteomes" id="UP000665026">
    <property type="component" value="Chromosome"/>
</dbReference>
<dbReference type="Pfam" id="PF01408">
    <property type="entry name" value="GFO_IDH_MocA"/>
    <property type="match status" value="1"/>
</dbReference>
<dbReference type="GO" id="GO:0050112">
    <property type="term" value="F:inositol 2-dehydrogenase (NAD+) activity"/>
    <property type="evidence" value="ECO:0007669"/>
    <property type="project" value="UniProtKB-EC"/>
</dbReference>
<dbReference type="SUPFAM" id="SSF55347">
    <property type="entry name" value="Glyceraldehyde-3-phosphate dehydrogenase-like, C-terminal domain"/>
    <property type="match status" value="1"/>
</dbReference>
<reference evidence="5" key="1">
    <citation type="submission" date="2020-07" db="EMBL/GenBank/DDBJ databases">
        <title>Genome sequences of bacteria associated with the marine, planktonic diatom Thalassiosira profunda strain ECT2AJA-044.</title>
        <authorList>
            <person name="Gargas C.B."/>
            <person name="Roberts W.R."/>
            <person name="Alverson A.J."/>
        </authorList>
    </citation>
    <scope>NUCLEOTIDE SEQUENCE</scope>
    <source>
        <strain evidence="5">ECT2AJA-044</strain>
    </source>
</reference>
<dbReference type="KEGG" id="cact:HZ995_09880"/>
<organism evidence="5 6">
    <name type="scientific">Cognatishimia activa</name>
    <dbReference type="NCBI Taxonomy" id="1715691"/>
    <lineage>
        <taxon>Bacteria</taxon>
        <taxon>Pseudomonadati</taxon>
        <taxon>Pseudomonadota</taxon>
        <taxon>Alphaproteobacteria</taxon>
        <taxon>Rhodobacterales</taxon>
        <taxon>Paracoccaceae</taxon>
        <taxon>Cognatishimia</taxon>
    </lineage>
</organism>
<dbReference type="EC" id="1.1.1.18" evidence="5"/>
<dbReference type="AlphaFoldDB" id="A0A975ESD0"/>
<evidence type="ECO:0000256" key="1">
    <source>
        <dbReference type="ARBA" id="ARBA00010928"/>
    </source>
</evidence>
<dbReference type="GO" id="GO:0006740">
    <property type="term" value="P:NADPH regeneration"/>
    <property type="evidence" value="ECO:0007669"/>
    <property type="project" value="TreeGrafter"/>
</dbReference>
<dbReference type="EMBL" id="CP060010">
    <property type="protein sequence ID" value="QTN37517.1"/>
    <property type="molecule type" value="Genomic_DNA"/>
</dbReference>
<evidence type="ECO:0000256" key="2">
    <source>
        <dbReference type="ARBA" id="ARBA00023002"/>
    </source>
</evidence>
<evidence type="ECO:0000259" key="3">
    <source>
        <dbReference type="Pfam" id="PF01408"/>
    </source>
</evidence>
<dbReference type="InterPro" id="IPR004104">
    <property type="entry name" value="Gfo/Idh/MocA-like_OxRdtase_C"/>
</dbReference>
<dbReference type="InterPro" id="IPR036291">
    <property type="entry name" value="NAD(P)-bd_dom_sf"/>
</dbReference>
<proteinExistence type="inferred from homology"/>